<feature type="repeat" description="TPR" evidence="1">
    <location>
        <begin position="116"/>
        <end position="149"/>
    </location>
</feature>
<keyword evidence="1" id="KW-0802">TPR repeat</keyword>
<keyword evidence="3" id="KW-1185">Reference proteome</keyword>
<dbReference type="InterPro" id="IPR011990">
    <property type="entry name" value="TPR-like_helical_dom_sf"/>
</dbReference>
<organism evidence="2 3">
    <name type="scientific">Marinobacter fuscus</name>
    <dbReference type="NCBI Taxonomy" id="2109942"/>
    <lineage>
        <taxon>Bacteria</taxon>
        <taxon>Pseudomonadati</taxon>
        <taxon>Pseudomonadota</taxon>
        <taxon>Gammaproteobacteria</taxon>
        <taxon>Pseudomonadales</taxon>
        <taxon>Marinobacteraceae</taxon>
        <taxon>Marinobacter</taxon>
    </lineage>
</organism>
<gene>
    <name evidence="2" type="ORF">C7H09_17810</name>
</gene>
<protein>
    <submittedName>
        <fullName evidence="2">Uncharacterized protein</fullName>
    </submittedName>
</protein>
<dbReference type="Pfam" id="PF13414">
    <property type="entry name" value="TPR_11"/>
    <property type="match status" value="1"/>
</dbReference>
<accession>A0A2T1K3Z9</accession>
<comment type="caution">
    <text evidence="2">The sequence shown here is derived from an EMBL/GenBank/DDBJ whole genome shotgun (WGS) entry which is preliminary data.</text>
</comment>
<dbReference type="PANTHER" id="PTHR44998:SF1">
    <property type="entry name" value="UDP-N-ACETYLGLUCOSAMINE--PEPTIDE N-ACETYLGLUCOSAMINYLTRANSFERASE 110 KDA SUBUNIT"/>
    <property type="match status" value="1"/>
</dbReference>
<dbReference type="Proteomes" id="UP000239866">
    <property type="component" value="Unassembled WGS sequence"/>
</dbReference>
<dbReference type="Pfam" id="PF13181">
    <property type="entry name" value="TPR_8"/>
    <property type="match status" value="2"/>
</dbReference>
<feature type="repeat" description="TPR" evidence="1">
    <location>
        <begin position="390"/>
        <end position="423"/>
    </location>
</feature>
<sequence>MKESIVKFSRCAFLTISILAPFGDTTAIPITPDPYRDYSEVQATAAEAEELFPGLKQALEQGRFSYLKSRAKDVLQQNPGSVLSYEVLGTVYLLEGSAELSAEMFQKAVDLYSDSAELWTKLGSALMEADHLERAEQALRKALSLNESYRLAHQRLGLLYEYWGKTDKAIFHLSRGVANTPDTYIGVATNLGRLLNERGAYSDTLAILEPRLNKVASAPAEAWLILATAHLQSGSPEKAKTGYLQWLDEHPGSREGRLGLVMAERASGYPEKALAMALELVDQHPGWLPAHMEVAEIYLQSGRLDKAKPFLDKSVNLGADKAAVQSRMAMYQRDQGQLDEAIETLEKLVASNDATPDVFTFLSELYVVKAGVEKGLEPLVEAKNRFPDSAYVRFRLGSLLAASRQYPAAIEEFEHAYRLDEQSALALEGLVAAQARAGLKEDAVKTAKRLLLLRPNEPGAHLIYASRLEQAGKPDQAINAYRNLLAIAPDHALGLNNLSVLLLGSGENSESISLARKAVEVDSKRSIYRDTLGWALYRTGQIDEALAQLKRAVELDDRNPTIRYHLGTALIASGQIEQGRSQLRQALSMNGGAYWAEKARALMN</sequence>
<evidence type="ECO:0000256" key="1">
    <source>
        <dbReference type="PROSITE-ProRule" id="PRU00339"/>
    </source>
</evidence>
<dbReference type="InterPro" id="IPR019734">
    <property type="entry name" value="TPR_rpt"/>
</dbReference>
<dbReference type="Gene3D" id="1.25.40.10">
    <property type="entry name" value="Tetratricopeptide repeat domain"/>
    <property type="match status" value="3"/>
</dbReference>
<dbReference type="Pfam" id="PF13432">
    <property type="entry name" value="TPR_16"/>
    <property type="match status" value="2"/>
</dbReference>
<dbReference type="PANTHER" id="PTHR44998">
    <property type="match status" value="1"/>
</dbReference>
<name>A0A2T1K3Z9_9GAMM</name>
<dbReference type="AlphaFoldDB" id="A0A2T1K3Z9"/>
<evidence type="ECO:0000313" key="3">
    <source>
        <dbReference type="Proteomes" id="UP000239866"/>
    </source>
</evidence>
<reference evidence="2 3" key="1">
    <citation type="submission" date="2018-03" db="EMBL/GenBank/DDBJ databases">
        <title>Marinobacter brunus sp. nov., a marine bacterium of Gamma-proteobacteria isolated from the surface seawater of the South China Sea.</title>
        <authorList>
            <person name="Cheng H."/>
            <person name="Wu Y.-H."/>
            <person name="Xamxidin M."/>
            <person name="Xu X.-W."/>
        </authorList>
    </citation>
    <scope>NUCLEOTIDE SEQUENCE [LARGE SCALE GENOMIC DNA]</scope>
    <source>
        <strain evidence="2 3">NH169-3</strain>
    </source>
</reference>
<dbReference type="SUPFAM" id="SSF48452">
    <property type="entry name" value="TPR-like"/>
    <property type="match status" value="3"/>
</dbReference>
<feature type="repeat" description="TPR" evidence="1">
    <location>
        <begin position="526"/>
        <end position="559"/>
    </location>
</feature>
<feature type="repeat" description="TPR" evidence="1">
    <location>
        <begin position="82"/>
        <end position="115"/>
    </location>
</feature>
<evidence type="ECO:0000313" key="2">
    <source>
        <dbReference type="EMBL" id="PSF04879.1"/>
    </source>
</evidence>
<dbReference type="EMBL" id="PXNP01000109">
    <property type="protein sequence ID" value="PSF04879.1"/>
    <property type="molecule type" value="Genomic_DNA"/>
</dbReference>
<dbReference type="SMART" id="SM00028">
    <property type="entry name" value="TPR"/>
    <property type="match status" value="12"/>
</dbReference>
<proteinExistence type="predicted"/>
<dbReference type="Pfam" id="PF13174">
    <property type="entry name" value="TPR_6"/>
    <property type="match status" value="1"/>
</dbReference>
<dbReference type="PROSITE" id="PS50005">
    <property type="entry name" value="TPR"/>
    <property type="match status" value="4"/>
</dbReference>